<dbReference type="PANTHER" id="PTHR35864">
    <property type="entry name" value="ZINC METALLOPROTEASE MJ0611-RELATED"/>
    <property type="match status" value="1"/>
</dbReference>
<sequence length="213" mass="23080">MPDPFVLIFQLLVLLFSVVIHEVSHGAVALMFGDSTARDAGRLTLNPLKHLDPFGSIILPITLLLLTTLSGGGIIFGWAKPVPYNPYFFKNPRAGSAIVGFSGPLANLFVAAVFGFGIRFVALQGSLDASAGILAGAFLSIVYVNLFLAFFNLIPIPPLDGSKLLFALLPDRFFNLKLFFERYGLALFIFFIFAVAPLIGTLVRFVARILIGT</sequence>
<keyword evidence="12 13" id="KW-0472">Membrane</keyword>
<evidence type="ECO:0000256" key="2">
    <source>
        <dbReference type="ARBA" id="ARBA00004651"/>
    </source>
</evidence>
<evidence type="ECO:0000259" key="14">
    <source>
        <dbReference type="Pfam" id="PF02163"/>
    </source>
</evidence>
<dbReference type="CDD" id="cd06158">
    <property type="entry name" value="S2P-M50_like_1"/>
    <property type="match status" value="1"/>
</dbReference>
<keyword evidence="7" id="KW-0479">Metal-binding</keyword>
<protein>
    <recommendedName>
        <fullName evidence="14">Peptidase M50 domain-containing protein</fullName>
    </recommendedName>
</protein>
<dbReference type="InterPro" id="IPR044537">
    <property type="entry name" value="Rip2-like"/>
</dbReference>
<name>A0A1G2PME4_TERXR</name>
<evidence type="ECO:0000256" key="4">
    <source>
        <dbReference type="ARBA" id="ARBA00022475"/>
    </source>
</evidence>
<keyword evidence="4" id="KW-1003">Cell membrane</keyword>
<dbReference type="InterPro" id="IPR052348">
    <property type="entry name" value="Metallopeptidase_M50B"/>
</dbReference>
<evidence type="ECO:0000256" key="8">
    <source>
        <dbReference type="ARBA" id="ARBA00022801"/>
    </source>
</evidence>
<evidence type="ECO:0000313" key="15">
    <source>
        <dbReference type="EMBL" id="OHA49486.1"/>
    </source>
</evidence>
<keyword evidence="9" id="KW-0862">Zinc</keyword>
<proteinExistence type="inferred from homology"/>
<comment type="cofactor">
    <cofactor evidence="1">
        <name>Zn(2+)</name>
        <dbReference type="ChEBI" id="CHEBI:29105"/>
    </cofactor>
</comment>
<keyword evidence="5" id="KW-0645">Protease</keyword>
<evidence type="ECO:0000256" key="3">
    <source>
        <dbReference type="ARBA" id="ARBA00007931"/>
    </source>
</evidence>
<evidence type="ECO:0000313" key="16">
    <source>
        <dbReference type="Proteomes" id="UP000178690"/>
    </source>
</evidence>
<dbReference type="GO" id="GO:0008237">
    <property type="term" value="F:metallopeptidase activity"/>
    <property type="evidence" value="ECO:0007669"/>
    <property type="project" value="UniProtKB-KW"/>
</dbReference>
<feature type="transmembrane region" description="Helical" evidence="13">
    <location>
        <begin position="98"/>
        <end position="121"/>
    </location>
</feature>
<feature type="domain" description="Peptidase M50" evidence="14">
    <location>
        <begin position="134"/>
        <end position="188"/>
    </location>
</feature>
<feature type="transmembrane region" description="Helical" evidence="13">
    <location>
        <begin position="54"/>
        <end position="78"/>
    </location>
</feature>
<feature type="transmembrane region" description="Helical" evidence="13">
    <location>
        <begin position="6"/>
        <end position="33"/>
    </location>
</feature>
<evidence type="ECO:0000256" key="9">
    <source>
        <dbReference type="ARBA" id="ARBA00022833"/>
    </source>
</evidence>
<gene>
    <name evidence="15" type="ORF">A2682_00480</name>
</gene>
<dbReference type="GO" id="GO:0005886">
    <property type="term" value="C:plasma membrane"/>
    <property type="evidence" value="ECO:0007669"/>
    <property type="project" value="UniProtKB-SubCell"/>
</dbReference>
<feature type="transmembrane region" description="Helical" evidence="13">
    <location>
        <begin position="133"/>
        <end position="154"/>
    </location>
</feature>
<dbReference type="GO" id="GO:0006508">
    <property type="term" value="P:proteolysis"/>
    <property type="evidence" value="ECO:0007669"/>
    <property type="project" value="UniProtKB-KW"/>
</dbReference>
<keyword evidence="8" id="KW-0378">Hydrolase</keyword>
<keyword evidence="11" id="KW-0482">Metalloprotease</keyword>
<dbReference type="EMBL" id="MHST01000009">
    <property type="protein sequence ID" value="OHA49486.1"/>
    <property type="molecule type" value="Genomic_DNA"/>
</dbReference>
<evidence type="ECO:0000256" key="13">
    <source>
        <dbReference type="SAM" id="Phobius"/>
    </source>
</evidence>
<dbReference type="AlphaFoldDB" id="A0A1G2PME4"/>
<dbReference type="Proteomes" id="UP000178690">
    <property type="component" value="Unassembled WGS sequence"/>
</dbReference>
<dbReference type="PANTHER" id="PTHR35864:SF1">
    <property type="entry name" value="ZINC METALLOPROTEASE YWHC-RELATED"/>
    <property type="match status" value="1"/>
</dbReference>
<keyword evidence="6 13" id="KW-0812">Transmembrane</keyword>
<evidence type="ECO:0000256" key="1">
    <source>
        <dbReference type="ARBA" id="ARBA00001947"/>
    </source>
</evidence>
<organism evidence="15 16">
    <name type="scientific">Terrybacteria sp. (strain RIFCSPHIGHO2_01_FULL_58_15)</name>
    <dbReference type="NCBI Taxonomy" id="1802363"/>
    <lineage>
        <taxon>Bacteria</taxon>
        <taxon>Candidatus Terryibacteriota</taxon>
    </lineage>
</organism>
<keyword evidence="10 13" id="KW-1133">Transmembrane helix</keyword>
<evidence type="ECO:0000256" key="11">
    <source>
        <dbReference type="ARBA" id="ARBA00023049"/>
    </source>
</evidence>
<dbReference type="Pfam" id="PF02163">
    <property type="entry name" value="Peptidase_M50"/>
    <property type="match status" value="1"/>
</dbReference>
<comment type="subcellular location">
    <subcellularLocation>
        <location evidence="2">Cell membrane</location>
        <topology evidence="2">Multi-pass membrane protein</topology>
    </subcellularLocation>
</comment>
<dbReference type="STRING" id="1802363.A2682_00480"/>
<comment type="caution">
    <text evidence="15">The sequence shown here is derived from an EMBL/GenBank/DDBJ whole genome shotgun (WGS) entry which is preliminary data.</text>
</comment>
<evidence type="ECO:0000256" key="5">
    <source>
        <dbReference type="ARBA" id="ARBA00022670"/>
    </source>
</evidence>
<accession>A0A1G2PME4</accession>
<evidence type="ECO:0000256" key="7">
    <source>
        <dbReference type="ARBA" id="ARBA00022723"/>
    </source>
</evidence>
<evidence type="ECO:0000256" key="12">
    <source>
        <dbReference type="ARBA" id="ARBA00023136"/>
    </source>
</evidence>
<comment type="similarity">
    <text evidence="3">Belongs to the peptidase M50B family.</text>
</comment>
<dbReference type="InterPro" id="IPR008915">
    <property type="entry name" value="Peptidase_M50"/>
</dbReference>
<evidence type="ECO:0000256" key="6">
    <source>
        <dbReference type="ARBA" id="ARBA00022692"/>
    </source>
</evidence>
<evidence type="ECO:0000256" key="10">
    <source>
        <dbReference type="ARBA" id="ARBA00022989"/>
    </source>
</evidence>
<feature type="transmembrane region" description="Helical" evidence="13">
    <location>
        <begin position="183"/>
        <end position="207"/>
    </location>
</feature>
<reference evidence="15 16" key="1">
    <citation type="journal article" date="2016" name="Nat. Commun.">
        <title>Thousands of microbial genomes shed light on interconnected biogeochemical processes in an aquifer system.</title>
        <authorList>
            <person name="Anantharaman K."/>
            <person name="Brown C.T."/>
            <person name="Hug L.A."/>
            <person name="Sharon I."/>
            <person name="Castelle C.J."/>
            <person name="Probst A.J."/>
            <person name="Thomas B.C."/>
            <person name="Singh A."/>
            <person name="Wilkins M.J."/>
            <person name="Karaoz U."/>
            <person name="Brodie E.L."/>
            <person name="Williams K.H."/>
            <person name="Hubbard S.S."/>
            <person name="Banfield J.F."/>
        </authorList>
    </citation>
    <scope>NUCLEOTIDE SEQUENCE [LARGE SCALE GENOMIC DNA]</scope>
    <source>
        <strain evidence="16">RIFCSPHIGHO2_01_FULL_58_15</strain>
    </source>
</reference>
<dbReference type="GO" id="GO:0046872">
    <property type="term" value="F:metal ion binding"/>
    <property type="evidence" value="ECO:0007669"/>
    <property type="project" value="UniProtKB-KW"/>
</dbReference>